<feature type="compositionally biased region" description="Basic and acidic residues" evidence="1">
    <location>
        <begin position="39"/>
        <end position="50"/>
    </location>
</feature>
<evidence type="ECO:0000256" key="1">
    <source>
        <dbReference type="SAM" id="MobiDB-lite"/>
    </source>
</evidence>
<organism evidence="2 3">
    <name type="scientific">Natronorubrum aibiense</name>
    <dbReference type="NCBI Taxonomy" id="348826"/>
    <lineage>
        <taxon>Archaea</taxon>
        <taxon>Methanobacteriati</taxon>
        <taxon>Methanobacteriota</taxon>
        <taxon>Stenosarchaea group</taxon>
        <taxon>Halobacteria</taxon>
        <taxon>Halobacteriales</taxon>
        <taxon>Natrialbaceae</taxon>
        <taxon>Natronorubrum</taxon>
    </lineage>
</organism>
<dbReference type="AlphaFoldDB" id="A0A5P9PBY9"/>
<dbReference type="Gene3D" id="2.60.120.380">
    <property type="match status" value="1"/>
</dbReference>
<keyword evidence="2" id="KW-0614">Plasmid</keyword>
<gene>
    <name evidence="2" type="ORF">GCU68_21115</name>
</gene>
<evidence type="ECO:0000313" key="3">
    <source>
        <dbReference type="Proteomes" id="UP000326170"/>
    </source>
</evidence>
<keyword evidence="3" id="KW-1185">Reference proteome</keyword>
<reference evidence="2 3" key="1">
    <citation type="journal article" date="2007" name="Int. J. Syst. Evol. Microbiol.">
        <title>Natronorubrum sulfidifaciens sp. nov., an extremely haloalkaliphilic archaeon isolated from Aiding salt lake in Xin-Jiang, China.</title>
        <authorList>
            <person name="Cui H.L."/>
            <person name="Tohty D."/>
            <person name="Liu H.C."/>
            <person name="Liu S.J."/>
            <person name="Oren A."/>
            <person name="Zhou P.J."/>
        </authorList>
    </citation>
    <scope>NUCLEOTIDE SEQUENCE [LARGE SCALE GENOMIC DNA]</scope>
    <source>
        <strain evidence="2 3">7-3</strain>
        <plasmid evidence="2">unnamed3</plasmid>
    </source>
</reference>
<dbReference type="InterPro" id="IPR006311">
    <property type="entry name" value="TAT_signal"/>
</dbReference>
<dbReference type="RefSeq" id="WP_152944579.1">
    <property type="nucleotide sequence ID" value="NZ_CP045491.1"/>
</dbReference>
<geneLocation type="plasmid" evidence="2 3">
    <name>unnamed3</name>
</geneLocation>
<proteinExistence type="predicted"/>
<dbReference type="OrthoDB" id="387599at2157"/>
<dbReference type="PROSITE" id="PS51318">
    <property type="entry name" value="TAT"/>
    <property type="match status" value="1"/>
</dbReference>
<evidence type="ECO:0000313" key="2">
    <source>
        <dbReference type="EMBL" id="QFU85020.1"/>
    </source>
</evidence>
<name>A0A5P9PBY9_9EURY</name>
<sequence length="181" mass="18783">MRDDSNSMRGRIDRRSLLTAGTTTLAGVGTLSSAATAQNERDGTADSADEKRLAQQDPALLQGPGELESGETVDGEFTGGEVGHIYTFEATAGDQLSAEVSRTGGQGQLAFYLADSIDGGPGYTLDSVSVEVDNTDSFTGQQGPFVLSGVAQVTGTHSIIIIPSPYPEGIGQYTITYVNDG</sequence>
<feature type="region of interest" description="Disordered" evidence="1">
    <location>
        <begin position="30"/>
        <end position="50"/>
    </location>
</feature>
<dbReference type="GeneID" id="42303566"/>
<dbReference type="Proteomes" id="UP000326170">
    <property type="component" value="Plasmid unnamed3"/>
</dbReference>
<protein>
    <submittedName>
        <fullName evidence="2">Uncharacterized protein</fullName>
    </submittedName>
</protein>
<accession>A0A5P9PBY9</accession>
<dbReference type="KEGG" id="nas:GCU68_21115"/>
<dbReference type="EMBL" id="CP045491">
    <property type="protein sequence ID" value="QFU85020.1"/>
    <property type="molecule type" value="Genomic_DNA"/>
</dbReference>